<dbReference type="Proteomes" id="UP001154114">
    <property type="component" value="Chromosome 1"/>
</dbReference>
<reference evidence="2" key="1">
    <citation type="submission" date="2021-12" db="EMBL/GenBank/DDBJ databases">
        <authorList>
            <person name="King R."/>
        </authorList>
    </citation>
    <scope>NUCLEOTIDE SEQUENCE</scope>
</reference>
<dbReference type="EMBL" id="LR824004">
    <property type="protein sequence ID" value="CAD0194406.1"/>
    <property type="molecule type" value="Genomic_DNA"/>
</dbReference>
<evidence type="ECO:0000256" key="1">
    <source>
        <dbReference type="SAM" id="MobiDB-lite"/>
    </source>
</evidence>
<accession>A0A9N8KPA3</accession>
<evidence type="ECO:0000313" key="2">
    <source>
        <dbReference type="EMBL" id="CAD0194406.1"/>
    </source>
</evidence>
<protein>
    <submittedName>
        <fullName evidence="2">Uncharacterized protein</fullName>
    </submittedName>
</protein>
<dbReference type="GO" id="GO:0005737">
    <property type="term" value="C:cytoplasm"/>
    <property type="evidence" value="ECO:0007669"/>
    <property type="project" value="TreeGrafter"/>
</dbReference>
<feature type="compositionally biased region" description="Pro residues" evidence="1">
    <location>
        <begin position="41"/>
        <end position="50"/>
    </location>
</feature>
<keyword evidence="3" id="KW-1185">Reference proteome</keyword>
<dbReference type="PANTHER" id="PTHR22741">
    <property type="entry name" value="P140CAP/SNIP-RELATED"/>
    <property type="match status" value="1"/>
</dbReference>
<dbReference type="InterPro" id="IPR051825">
    <property type="entry name" value="SRCIN1"/>
</dbReference>
<dbReference type="OrthoDB" id="6022652at2759"/>
<name>A0A9N8KPA3_CHRIL</name>
<proteinExistence type="predicted"/>
<organism evidence="2 3">
    <name type="scientific">Chrysodeixis includens</name>
    <name type="common">Soybean looper</name>
    <name type="synonym">Pseudoplusia includens</name>
    <dbReference type="NCBI Taxonomy" id="689277"/>
    <lineage>
        <taxon>Eukaryota</taxon>
        <taxon>Metazoa</taxon>
        <taxon>Ecdysozoa</taxon>
        <taxon>Arthropoda</taxon>
        <taxon>Hexapoda</taxon>
        <taxon>Insecta</taxon>
        <taxon>Pterygota</taxon>
        <taxon>Neoptera</taxon>
        <taxon>Endopterygota</taxon>
        <taxon>Lepidoptera</taxon>
        <taxon>Glossata</taxon>
        <taxon>Ditrysia</taxon>
        <taxon>Noctuoidea</taxon>
        <taxon>Noctuidae</taxon>
        <taxon>Plusiinae</taxon>
        <taxon>Chrysodeixis</taxon>
    </lineage>
</organism>
<dbReference type="PANTHER" id="PTHR22741:SF10">
    <property type="entry name" value="COILED-COIL DOMAIN-CONTAINING PROTEIN CG32809"/>
    <property type="match status" value="1"/>
</dbReference>
<gene>
    <name evidence="2" type="ORF">CINC_LOCUS694</name>
</gene>
<dbReference type="AlphaFoldDB" id="A0A9N8KPA3"/>
<evidence type="ECO:0000313" key="3">
    <source>
        <dbReference type="Proteomes" id="UP001154114"/>
    </source>
</evidence>
<feature type="region of interest" description="Disordered" evidence="1">
    <location>
        <begin position="25"/>
        <end position="59"/>
    </location>
</feature>
<feature type="compositionally biased region" description="Basic and acidic residues" evidence="1">
    <location>
        <begin position="25"/>
        <end position="38"/>
    </location>
</feature>
<sequence>MCQVQQYGPARVPVSTPEYATINKARDQRPPRIFDPRMKKPPLPRYPPPSNNLLFDDDPGIMSEVETASTGFRRGGKQRSSLPVVRTPSKTLERPLGNFGRIYKLDCKYRSCKGKVCFVGLKALDREESILPENEDRLIKSHSIHRSTVNVTQEYQRLNKELNLQQHSACKPRKLSSAQLRLNSKAPVFREATSTHPGISHMYRIVFLNNPLVSHCRAKASLPLLPPIPVYANWGQFCINESSSSRHLLLGLPRGLVFLQYRNETKRALLPNEITAIDTVKALFVRSFPKQLTMQYMDSPMVKIYIHDSSKDMFYELEDDRRLAVLPREIQSSLLITGGVDQTLREFLIVQNSCTLSPCPKRFNPKI</sequence>